<evidence type="ECO:0000313" key="2">
    <source>
        <dbReference type="EMBL" id="MDQ0168503.1"/>
    </source>
</evidence>
<comment type="caution">
    <text evidence="2">The sequence shown here is derived from an EMBL/GenBank/DDBJ whole genome shotgun (WGS) entry which is preliminary data.</text>
</comment>
<dbReference type="EMBL" id="JAUSTY010000035">
    <property type="protein sequence ID" value="MDQ0168503.1"/>
    <property type="molecule type" value="Genomic_DNA"/>
</dbReference>
<accession>A0ABT9W5H9</accession>
<feature type="transmembrane region" description="Helical" evidence="1">
    <location>
        <begin position="54"/>
        <end position="72"/>
    </location>
</feature>
<gene>
    <name evidence="2" type="ORF">J2S11_004465</name>
</gene>
<reference evidence="2 3" key="1">
    <citation type="submission" date="2023-07" db="EMBL/GenBank/DDBJ databases">
        <title>Genomic Encyclopedia of Type Strains, Phase IV (KMG-IV): sequencing the most valuable type-strain genomes for metagenomic binning, comparative biology and taxonomic classification.</title>
        <authorList>
            <person name="Goeker M."/>
        </authorList>
    </citation>
    <scope>NUCLEOTIDE SEQUENCE [LARGE SCALE GENOMIC DNA]</scope>
    <source>
        <strain evidence="2 3">DSM 12751</strain>
    </source>
</reference>
<name>A0ABT9W5H9_9BACI</name>
<keyword evidence="1" id="KW-1133">Transmembrane helix</keyword>
<protein>
    <submittedName>
        <fullName evidence="2">Uncharacterized protein</fullName>
    </submittedName>
</protein>
<proteinExistence type="predicted"/>
<keyword evidence="1" id="KW-0812">Transmembrane</keyword>
<keyword evidence="1" id="KW-0472">Membrane</keyword>
<feature type="transmembrane region" description="Helical" evidence="1">
    <location>
        <begin position="6"/>
        <end position="24"/>
    </location>
</feature>
<feature type="transmembrane region" description="Helical" evidence="1">
    <location>
        <begin position="31"/>
        <end position="48"/>
    </location>
</feature>
<evidence type="ECO:0000256" key="1">
    <source>
        <dbReference type="SAM" id="Phobius"/>
    </source>
</evidence>
<evidence type="ECO:0000313" key="3">
    <source>
        <dbReference type="Proteomes" id="UP001235840"/>
    </source>
</evidence>
<keyword evidence="3" id="KW-1185">Reference proteome</keyword>
<sequence>MTGIEIIFYGIFINITIALKCRFLGGNRNSILLTLLLLNVVLFFLYLYQFGFSIISLALVVVLNFIYGLLYFEIHSR</sequence>
<dbReference type="Proteomes" id="UP001235840">
    <property type="component" value="Unassembled WGS sequence"/>
</dbReference>
<organism evidence="2 3">
    <name type="scientific">Caldalkalibacillus horti</name>
    <dbReference type="NCBI Taxonomy" id="77523"/>
    <lineage>
        <taxon>Bacteria</taxon>
        <taxon>Bacillati</taxon>
        <taxon>Bacillota</taxon>
        <taxon>Bacilli</taxon>
        <taxon>Bacillales</taxon>
        <taxon>Bacillaceae</taxon>
        <taxon>Caldalkalibacillus</taxon>
    </lineage>
</organism>